<evidence type="ECO:0000256" key="1">
    <source>
        <dbReference type="SAM" id="MobiDB-lite"/>
    </source>
</evidence>
<feature type="region of interest" description="Disordered" evidence="1">
    <location>
        <begin position="67"/>
        <end position="98"/>
    </location>
</feature>
<accession>D7MWP8</accession>
<organism evidence="3">
    <name type="scientific">Arabidopsis lyrata subsp. lyrata</name>
    <name type="common">Lyre-leaved rock-cress</name>
    <dbReference type="NCBI Taxonomy" id="81972"/>
    <lineage>
        <taxon>Eukaryota</taxon>
        <taxon>Viridiplantae</taxon>
        <taxon>Streptophyta</taxon>
        <taxon>Embryophyta</taxon>
        <taxon>Tracheophyta</taxon>
        <taxon>Spermatophyta</taxon>
        <taxon>Magnoliopsida</taxon>
        <taxon>eudicotyledons</taxon>
        <taxon>Gunneridae</taxon>
        <taxon>Pentapetalae</taxon>
        <taxon>rosids</taxon>
        <taxon>malvids</taxon>
        <taxon>Brassicales</taxon>
        <taxon>Brassicaceae</taxon>
        <taxon>Camelineae</taxon>
        <taxon>Arabidopsis</taxon>
    </lineage>
</organism>
<evidence type="ECO:0000313" key="2">
    <source>
        <dbReference type="EMBL" id="EFH39036.1"/>
    </source>
</evidence>
<keyword evidence="3" id="KW-1185">Reference proteome</keyword>
<name>D7MWP8_ARALL</name>
<evidence type="ECO:0000313" key="3">
    <source>
        <dbReference type="Proteomes" id="UP000008694"/>
    </source>
</evidence>
<gene>
    <name evidence="2" type="ORF">ARALYDRAFT_359386</name>
</gene>
<sequence length="136" mass="15247">MVESIRTKLMQWFCLRRAKAKRLALLADPITPNVNKLMIRYHTASAGLNAAYEEFIFPVPNQGDAEVPDVVEQEQYNPPRNPPGPGRRRKRRIPSTGEHVVFSVSHGGKRRKSGPHKCSICYEAGHNRATCSNPAV</sequence>
<dbReference type="Proteomes" id="UP000008694">
    <property type="component" value="Unassembled WGS sequence"/>
</dbReference>
<dbReference type="Gramene" id="fgenesh1_pg.C_scaffold_167000004">
    <property type="protein sequence ID" value="fgenesh1_pg.C_scaffold_167000004"/>
    <property type="gene ID" value="fgenesh1_pg.C_scaffold_167000004"/>
</dbReference>
<protein>
    <submittedName>
        <fullName evidence="2">Uncharacterized protein</fullName>
    </submittedName>
</protein>
<dbReference type="AlphaFoldDB" id="D7MWP8"/>
<dbReference type="EMBL" id="GL348834">
    <property type="protein sequence ID" value="EFH39036.1"/>
    <property type="molecule type" value="Genomic_DNA"/>
</dbReference>
<reference evidence="3" key="1">
    <citation type="journal article" date="2011" name="Nat. Genet.">
        <title>The Arabidopsis lyrata genome sequence and the basis of rapid genome size change.</title>
        <authorList>
            <person name="Hu T.T."/>
            <person name="Pattyn P."/>
            <person name="Bakker E.G."/>
            <person name="Cao J."/>
            <person name="Cheng J.-F."/>
            <person name="Clark R.M."/>
            <person name="Fahlgren N."/>
            <person name="Fawcett J.A."/>
            <person name="Grimwood J."/>
            <person name="Gundlach H."/>
            <person name="Haberer G."/>
            <person name="Hollister J.D."/>
            <person name="Ossowski S."/>
            <person name="Ottilar R.P."/>
            <person name="Salamov A.A."/>
            <person name="Schneeberger K."/>
            <person name="Spannagl M."/>
            <person name="Wang X."/>
            <person name="Yang L."/>
            <person name="Nasrallah M.E."/>
            <person name="Bergelson J."/>
            <person name="Carrington J.C."/>
            <person name="Gaut B.S."/>
            <person name="Schmutz J."/>
            <person name="Mayer K.F.X."/>
            <person name="Van de Peer Y."/>
            <person name="Grigoriev I.V."/>
            <person name="Nordborg M."/>
            <person name="Weigel D."/>
            <person name="Guo Y.-L."/>
        </authorList>
    </citation>
    <scope>NUCLEOTIDE SEQUENCE [LARGE SCALE GENOMIC DNA]</scope>
    <source>
        <strain evidence="3">cv. MN47</strain>
    </source>
</reference>
<proteinExistence type="predicted"/>
<dbReference type="HOGENOM" id="CLU_1878249_0_0_1"/>